<feature type="transmembrane region" description="Helical" evidence="1">
    <location>
        <begin position="31"/>
        <end position="55"/>
    </location>
</feature>
<name>A0A2U1JSN1_9BACI</name>
<sequence>MKRKYGLMSIILCILGLLLIYFNSLSQEGIIGVYFFIGIIFWIASIVLGIGGIALKEKGCLKYMGILIIFLILIGYALLIILFAITGFGA</sequence>
<gene>
    <name evidence="2" type="ORF">DCC39_16100</name>
</gene>
<organism evidence="2 3">
    <name type="scientific">Pueribacillus theae</name>
    <dbReference type="NCBI Taxonomy" id="2171751"/>
    <lineage>
        <taxon>Bacteria</taxon>
        <taxon>Bacillati</taxon>
        <taxon>Bacillota</taxon>
        <taxon>Bacilli</taxon>
        <taxon>Bacillales</taxon>
        <taxon>Bacillaceae</taxon>
        <taxon>Pueribacillus</taxon>
    </lineage>
</organism>
<evidence type="ECO:0000256" key="1">
    <source>
        <dbReference type="SAM" id="Phobius"/>
    </source>
</evidence>
<dbReference type="Proteomes" id="UP000245998">
    <property type="component" value="Unassembled WGS sequence"/>
</dbReference>
<protein>
    <submittedName>
        <fullName evidence="2">Uncharacterized protein</fullName>
    </submittedName>
</protein>
<dbReference type="AlphaFoldDB" id="A0A2U1JSN1"/>
<evidence type="ECO:0000313" key="2">
    <source>
        <dbReference type="EMBL" id="PWA07818.1"/>
    </source>
</evidence>
<feature type="transmembrane region" description="Helical" evidence="1">
    <location>
        <begin position="67"/>
        <end position="88"/>
    </location>
</feature>
<keyword evidence="1" id="KW-0812">Transmembrane</keyword>
<keyword evidence="3" id="KW-1185">Reference proteome</keyword>
<dbReference type="EMBL" id="QCZG01000046">
    <property type="protein sequence ID" value="PWA07818.1"/>
    <property type="molecule type" value="Genomic_DNA"/>
</dbReference>
<accession>A0A2U1JSN1</accession>
<feature type="transmembrane region" description="Helical" evidence="1">
    <location>
        <begin position="7"/>
        <end position="25"/>
    </location>
</feature>
<evidence type="ECO:0000313" key="3">
    <source>
        <dbReference type="Proteomes" id="UP000245998"/>
    </source>
</evidence>
<dbReference type="RefSeq" id="WP_116555928.1">
    <property type="nucleotide sequence ID" value="NZ_QCZG01000046.1"/>
</dbReference>
<comment type="caution">
    <text evidence="2">The sequence shown here is derived from an EMBL/GenBank/DDBJ whole genome shotgun (WGS) entry which is preliminary data.</text>
</comment>
<keyword evidence="1" id="KW-1133">Transmembrane helix</keyword>
<reference evidence="2 3" key="1">
    <citation type="submission" date="2018-04" db="EMBL/GenBank/DDBJ databases">
        <title>Camelliibacillus theae gen. nov., sp. nov., isolated from Pu'er tea.</title>
        <authorList>
            <person name="Niu L."/>
        </authorList>
    </citation>
    <scope>NUCLEOTIDE SEQUENCE [LARGE SCALE GENOMIC DNA]</scope>
    <source>
        <strain evidence="2 3">T8</strain>
    </source>
</reference>
<keyword evidence="1" id="KW-0472">Membrane</keyword>
<proteinExistence type="predicted"/>